<evidence type="ECO:0000259" key="3">
    <source>
        <dbReference type="PROSITE" id="PS50158"/>
    </source>
</evidence>
<dbReference type="GeneID" id="138928079"/>
<dbReference type="Pfam" id="PF14529">
    <property type="entry name" value="Exo_endo_phos_2"/>
    <property type="match status" value="1"/>
</dbReference>
<keyword evidence="1" id="KW-0862">Zinc</keyword>
<feature type="domain" description="CCHC-type" evidence="3">
    <location>
        <begin position="482"/>
        <end position="498"/>
    </location>
</feature>
<dbReference type="SUPFAM" id="SSF57756">
    <property type="entry name" value="Retrovirus zinc finger-like domains"/>
    <property type="match status" value="1"/>
</dbReference>
<reference evidence="5" key="2">
    <citation type="submission" date="2025-08" db="UniProtKB">
        <authorList>
            <consortium name="RefSeq"/>
        </authorList>
    </citation>
    <scope>IDENTIFICATION</scope>
    <source>
        <strain evidence="5">14028-0561.14</strain>
        <tissue evidence="5">Whole fly</tissue>
    </source>
</reference>
<dbReference type="InterPro" id="IPR005135">
    <property type="entry name" value="Endo/exonuclease/phosphatase"/>
</dbReference>
<feature type="compositionally biased region" description="Basic and acidic residues" evidence="2">
    <location>
        <begin position="68"/>
        <end position="77"/>
    </location>
</feature>
<dbReference type="CDD" id="cd09077">
    <property type="entry name" value="R1-I-EN"/>
    <property type="match status" value="1"/>
</dbReference>
<protein>
    <recommendedName>
        <fullName evidence="3">CCHC-type domain-containing protein</fullName>
    </recommendedName>
</protein>
<dbReference type="Proteomes" id="UP001652661">
    <property type="component" value="Chromosome 2R"/>
</dbReference>
<dbReference type="InterPro" id="IPR036875">
    <property type="entry name" value="Znf_CCHC_sf"/>
</dbReference>
<evidence type="ECO:0000313" key="4">
    <source>
        <dbReference type="Proteomes" id="UP001652661"/>
    </source>
</evidence>
<gene>
    <name evidence="5" type="primary">LOC138928079</name>
</gene>
<dbReference type="PANTHER" id="PTHR33273">
    <property type="entry name" value="DOMAIN-CONTAINING PROTEIN, PUTATIVE-RELATED"/>
    <property type="match status" value="1"/>
</dbReference>
<dbReference type="SMART" id="SM00343">
    <property type="entry name" value="ZnF_C2HC"/>
    <property type="match status" value="1"/>
</dbReference>
<dbReference type="InterPro" id="IPR001878">
    <property type="entry name" value="Znf_CCHC"/>
</dbReference>
<sequence length="730" mass="79437">MSVIAPLIKPTSKTPSDTRRAETQESTVKYTHRYLRRIARRRHTPSGTPAMEEDINPFVGGSDLARSPQREGDEAVAFKKSSKLSRTPTELETMEDGRSPGPGSTPPPKRTRDPASPTSSQRSTPAKKSKASEEAASLQDLQELGKRLQEVSTKMMDKTTRHITVSTRELFAKMKALHANILAASRAAAAGVNERQESEAGNSRCPKCAQCILCVDKEQQTPTVWMKDATAQTEPWRRLSQPNWPELPATATAPTPTGAAQQGIAKGPKKPRKKLQGAQPEPAEAHVAARTPENPGKPAGEWEVVAKKPRAARRRRPDAVIVQATGKSYSEVLAMVTRRGDKQLSALGACVSKVRRTNNGNLLLEVARGSLESAETMKESIERVLGDSATVRASTESTKVLVLEIRNIDSITSKDEVCAAIAGQFNFEVGRVRVRSMRRGHSETQLAVVSLPIPLGKAVLQRGEVRIGWSMCRIRERSGPPRCFRCLETGHIAIHCKNPVDRSACCIKCGEAAQDLLTQTVRERGSATILSEPYRIGNSRDWATDRTGKAALWLCGVGAQQMCDIKAADGFVRANVGGTWLYSCYLAPSLSMESFGRILDELSIDLRGHSNVVVGGDFNAWAIEWGSSRTNARGRAVLETFASLDVVLLNEGSRQTFSRAGAGSVIDLTFVSSALARRARWTIGEVYTASDHEAIECSLGMAGRPSGPPPLPRMAFRQDTFRPRAFASAL</sequence>
<name>A0ABM4GCM4_DROKI</name>
<dbReference type="SUPFAM" id="SSF56219">
    <property type="entry name" value="DNase I-like"/>
    <property type="match status" value="1"/>
</dbReference>
<feature type="region of interest" description="Disordered" evidence="2">
    <location>
        <begin position="231"/>
        <end position="301"/>
    </location>
</feature>
<evidence type="ECO:0000313" key="5">
    <source>
        <dbReference type="RefSeq" id="XP_070140464.1"/>
    </source>
</evidence>
<feature type="region of interest" description="Disordered" evidence="2">
    <location>
        <begin position="1"/>
        <end position="141"/>
    </location>
</feature>
<keyword evidence="1" id="KW-0863">Zinc-finger</keyword>
<dbReference type="Gene3D" id="3.60.10.10">
    <property type="entry name" value="Endonuclease/exonuclease/phosphatase"/>
    <property type="match status" value="1"/>
</dbReference>
<dbReference type="PROSITE" id="PS50158">
    <property type="entry name" value="ZF_CCHC"/>
    <property type="match status" value="1"/>
</dbReference>
<accession>A0ABM4GCM4</accession>
<reference evidence="4" key="1">
    <citation type="submission" date="2025-05" db="UniProtKB">
        <authorList>
            <consortium name="RefSeq"/>
        </authorList>
    </citation>
    <scope>NUCLEOTIDE SEQUENCE [LARGE SCALE GENOMIC DNA]</scope>
    <source>
        <strain evidence="4">14028-0561.14</strain>
    </source>
</reference>
<dbReference type="PANTHER" id="PTHR33273:SF4">
    <property type="entry name" value="ENDONUCLEASE_EXONUCLEASE_PHOSPHATASE DOMAIN-CONTAINING PROTEIN"/>
    <property type="match status" value="1"/>
</dbReference>
<evidence type="ECO:0000256" key="1">
    <source>
        <dbReference type="PROSITE-ProRule" id="PRU00047"/>
    </source>
</evidence>
<feature type="compositionally biased region" description="Low complexity" evidence="2">
    <location>
        <begin position="248"/>
        <end position="263"/>
    </location>
</feature>
<organism evidence="4 5">
    <name type="scientific">Drosophila kikkawai</name>
    <name type="common">Fruit fly</name>
    <dbReference type="NCBI Taxonomy" id="30033"/>
    <lineage>
        <taxon>Eukaryota</taxon>
        <taxon>Metazoa</taxon>
        <taxon>Ecdysozoa</taxon>
        <taxon>Arthropoda</taxon>
        <taxon>Hexapoda</taxon>
        <taxon>Insecta</taxon>
        <taxon>Pterygota</taxon>
        <taxon>Neoptera</taxon>
        <taxon>Endopterygota</taxon>
        <taxon>Diptera</taxon>
        <taxon>Brachycera</taxon>
        <taxon>Muscomorpha</taxon>
        <taxon>Ephydroidea</taxon>
        <taxon>Drosophilidae</taxon>
        <taxon>Drosophila</taxon>
        <taxon>Sophophora</taxon>
    </lineage>
</organism>
<keyword evidence="1" id="KW-0479">Metal-binding</keyword>
<dbReference type="InterPro" id="IPR036691">
    <property type="entry name" value="Endo/exonu/phosph_ase_sf"/>
</dbReference>
<keyword evidence="4" id="KW-1185">Reference proteome</keyword>
<feature type="compositionally biased region" description="Basic residues" evidence="2">
    <location>
        <begin position="30"/>
        <end position="44"/>
    </location>
</feature>
<evidence type="ECO:0000256" key="2">
    <source>
        <dbReference type="SAM" id="MobiDB-lite"/>
    </source>
</evidence>
<proteinExistence type="predicted"/>
<dbReference type="RefSeq" id="XP_070140464.1">
    <property type="nucleotide sequence ID" value="XM_070284363.1"/>
</dbReference>